<keyword evidence="4" id="KW-1185">Reference proteome</keyword>
<dbReference type="SUPFAM" id="SSF55486">
    <property type="entry name" value="Metalloproteases ('zincins'), catalytic domain"/>
    <property type="match status" value="1"/>
</dbReference>
<evidence type="ECO:0000313" key="3">
    <source>
        <dbReference type="EMBL" id="ORX59916.1"/>
    </source>
</evidence>
<evidence type="ECO:0000256" key="1">
    <source>
        <dbReference type="SAM" id="MobiDB-lite"/>
    </source>
</evidence>
<feature type="signal peptide" evidence="2">
    <location>
        <begin position="1"/>
        <end position="24"/>
    </location>
</feature>
<organism evidence="3 4">
    <name type="scientific">Piromyces finnis</name>
    <dbReference type="NCBI Taxonomy" id="1754191"/>
    <lineage>
        <taxon>Eukaryota</taxon>
        <taxon>Fungi</taxon>
        <taxon>Fungi incertae sedis</taxon>
        <taxon>Chytridiomycota</taxon>
        <taxon>Chytridiomycota incertae sedis</taxon>
        <taxon>Neocallimastigomycetes</taxon>
        <taxon>Neocallimastigales</taxon>
        <taxon>Neocallimastigaceae</taxon>
        <taxon>Piromyces</taxon>
    </lineage>
</organism>
<dbReference type="AlphaFoldDB" id="A0A1Y1VLV6"/>
<feature type="region of interest" description="Disordered" evidence="1">
    <location>
        <begin position="449"/>
        <end position="495"/>
    </location>
</feature>
<evidence type="ECO:0000256" key="2">
    <source>
        <dbReference type="SAM" id="SignalP"/>
    </source>
</evidence>
<feature type="compositionally biased region" description="Basic and acidic residues" evidence="1">
    <location>
        <begin position="454"/>
        <end position="474"/>
    </location>
</feature>
<feature type="compositionally biased region" description="Basic and acidic residues" evidence="1">
    <location>
        <begin position="383"/>
        <end position="395"/>
    </location>
</feature>
<feature type="region of interest" description="Disordered" evidence="1">
    <location>
        <begin position="369"/>
        <end position="411"/>
    </location>
</feature>
<name>A0A1Y1VLV6_9FUNG</name>
<feature type="chain" id="PRO_5013276885" evidence="2">
    <location>
        <begin position="25"/>
        <end position="842"/>
    </location>
</feature>
<dbReference type="OrthoDB" id="73465at2759"/>
<accession>A0A1Y1VLV6</accession>
<reference evidence="3 4" key="2">
    <citation type="submission" date="2016-08" db="EMBL/GenBank/DDBJ databases">
        <title>Pervasive Adenine N6-methylation of Active Genes in Fungi.</title>
        <authorList>
            <consortium name="DOE Joint Genome Institute"/>
            <person name="Mondo S.J."/>
            <person name="Dannebaum R.O."/>
            <person name="Kuo R.C."/>
            <person name="Labutti K."/>
            <person name="Haridas S."/>
            <person name="Kuo A."/>
            <person name="Salamov A."/>
            <person name="Ahrendt S.R."/>
            <person name="Lipzen A."/>
            <person name="Sullivan W."/>
            <person name="Andreopoulos W.B."/>
            <person name="Clum A."/>
            <person name="Lindquist E."/>
            <person name="Daum C."/>
            <person name="Ramamoorthy G.K."/>
            <person name="Gryganskyi A."/>
            <person name="Culley D."/>
            <person name="Magnuson J.K."/>
            <person name="James T.Y."/>
            <person name="O'Malley M.A."/>
            <person name="Stajich J.E."/>
            <person name="Spatafora J.W."/>
            <person name="Visel A."/>
            <person name="Grigoriev I.V."/>
        </authorList>
    </citation>
    <scope>NUCLEOTIDE SEQUENCE [LARGE SCALE GENOMIC DNA]</scope>
    <source>
        <strain evidence="4">finn</strain>
    </source>
</reference>
<gene>
    <name evidence="3" type="ORF">BCR36DRAFT_408287</name>
</gene>
<comment type="caution">
    <text evidence="3">The sequence shown here is derived from an EMBL/GenBank/DDBJ whole genome shotgun (WGS) entry which is preliminary data.</text>
</comment>
<evidence type="ECO:0000313" key="4">
    <source>
        <dbReference type="Proteomes" id="UP000193719"/>
    </source>
</evidence>
<protein>
    <submittedName>
        <fullName evidence="3">Uncharacterized protein</fullName>
    </submittedName>
</protein>
<sequence>MRFHKKNALLFISIFLLKNPTIHGLLLPEHDKNIYIEKVESVLKFYKKMFSEFINNTTYDKEEELRKKEEEYEKRFSTWSYTRSLKYLENNKEYQELIHQQSSSNIKKGKTNKKKNNYEEHNKYKRYALNPESLMKGFPKYVSEDIAEANKKRSSKRQFDDPILTELYQNETQYFTEENFNNYPKNISLEHNIVKVSIPFRNKEDQKIKRFLIRGNELLNSDSLKDAKTFPLIDYDYEDYIKNKELNKVRYLKKKVKNSLEEPINSRTSRADNEKKKEQTMDYSDDDKSFIFYYFCDDENSICEKALKVFESAGERFVKLINFKYSIFVYIYYYSFCNHNSNCHSTVMGSAAPSYFYVIKDNKDEDENKSYYTRSESGDEESEKISKVKKEETSKTNKIQQKNNEKTKLEKRSDHYDMYTFSNTTGIFNTPYFSYKNAEGLTQHYSQYSTLNDNTKDNDSNDSVSKDSSKDQPKSTKQVHRKARQQEVVDVENTEDLDSDYSYPSALMKQLTGIETESDIMVLFNSDFSWDYDGSEKGKKYNLEQTVLHELLHGLGFLSSWYNWFDNTDDILLPADITLSPTSGDYGVMEKPYIFNKYIANHIDGEWISSYQKKIVEDFKHFPEYPFKSHLYKYFKDSASYDVARKVHKIMTTPESVTFWCAAPYNLTSSLQMSQSLVRPTLKKKYFNSNKKINKNKRFKMAKTSKKKPVSTIPVETSDIIQDDIENNSENITEIDDYREIENQEQELQQEEVNMWKSSKLYVNWLVLYTPPTYLTGTSLSHFDSQRYRKTKNYIMRPYMDSSTSISYSEEQFNNSYGISDDILCVLRTLGYTLFTDEGLLD</sequence>
<proteinExistence type="predicted"/>
<keyword evidence="2" id="KW-0732">Signal</keyword>
<dbReference type="Proteomes" id="UP000193719">
    <property type="component" value="Unassembled WGS sequence"/>
</dbReference>
<dbReference type="EMBL" id="MCFH01000002">
    <property type="protein sequence ID" value="ORX59916.1"/>
    <property type="molecule type" value="Genomic_DNA"/>
</dbReference>
<reference evidence="3 4" key="1">
    <citation type="submission" date="2016-08" db="EMBL/GenBank/DDBJ databases">
        <title>Genomes of anaerobic fungi encode conserved fungal cellulosomes for biomass hydrolysis.</title>
        <authorList>
            <consortium name="DOE Joint Genome Institute"/>
            <person name="Haitjema C.H."/>
            <person name="Gilmore S.P."/>
            <person name="Henske J.K."/>
            <person name="Solomon K.V."/>
            <person name="De Groot R."/>
            <person name="Kuo A."/>
            <person name="Mondo S.J."/>
            <person name="Salamov A.A."/>
            <person name="Labutti K."/>
            <person name="Zhao Z."/>
            <person name="Chiniquy J."/>
            <person name="Barry K."/>
            <person name="Brewer H.M."/>
            <person name="Purvine S.O."/>
            <person name="Wright A.T."/>
            <person name="Boxma B."/>
            <person name="Van Alen T."/>
            <person name="Hackstein J.H."/>
            <person name="Baker S.E."/>
            <person name="Grigoriev I.V."/>
            <person name="O'Malley M.A."/>
        </authorList>
    </citation>
    <scope>NUCLEOTIDE SEQUENCE [LARGE SCALE GENOMIC DNA]</scope>
    <source>
        <strain evidence="4">finn</strain>
    </source>
</reference>